<dbReference type="InterPro" id="IPR001991">
    <property type="entry name" value="Na-dicarboxylate_symporter"/>
</dbReference>
<feature type="transmembrane region" description="Helical" evidence="9">
    <location>
        <begin position="101"/>
        <end position="122"/>
    </location>
</feature>
<feature type="transmembrane region" description="Helical" evidence="9">
    <location>
        <begin position="203"/>
        <end position="223"/>
    </location>
</feature>
<evidence type="ECO:0000313" key="10">
    <source>
        <dbReference type="EMBL" id="SEA42645.1"/>
    </source>
</evidence>
<evidence type="ECO:0000256" key="3">
    <source>
        <dbReference type="ARBA" id="ARBA00022475"/>
    </source>
</evidence>
<dbReference type="PANTHER" id="PTHR42865">
    <property type="entry name" value="PROTON/GLUTAMATE-ASPARTATE SYMPORTER"/>
    <property type="match status" value="1"/>
</dbReference>
<feature type="transmembrane region" description="Helical" evidence="9">
    <location>
        <begin position="235"/>
        <end position="256"/>
    </location>
</feature>
<evidence type="ECO:0000256" key="9">
    <source>
        <dbReference type="SAM" id="Phobius"/>
    </source>
</evidence>
<dbReference type="OrthoDB" id="9766690at2"/>
<proteinExistence type="predicted"/>
<feature type="compositionally biased region" description="Basic and acidic residues" evidence="8">
    <location>
        <begin position="431"/>
        <end position="447"/>
    </location>
</feature>
<evidence type="ECO:0000256" key="2">
    <source>
        <dbReference type="ARBA" id="ARBA00022448"/>
    </source>
</evidence>
<dbReference type="EMBL" id="FNRM01000003">
    <property type="protein sequence ID" value="SEA42645.1"/>
    <property type="molecule type" value="Genomic_DNA"/>
</dbReference>
<dbReference type="Proteomes" id="UP000198773">
    <property type="component" value="Unassembled WGS sequence"/>
</dbReference>
<dbReference type="Gene3D" id="1.10.3860.10">
    <property type="entry name" value="Sodium:dicarboxylate symporter"/>
    <property type="match status" value="1"/>
</dbReference>
<comment type="subcellular location">
    <subcellularLocation>
        <location evidence="1">Cell membrane</location>
        <topology evidence="1">Multi-pass membrane protein</topology>
    </subcellularLocation>
</comment>
<evidence type="ECO:0000313" key="11">
    <source>
        <dbReference type="Proteomes" id="UP000198773"/>
    </source>
</evidence>
<evidence type="ECO:0000256" key="1">
    <source>
        <dbReference type="ARBA" id="ARBA00004651"/>
    </source>
</evidence>
<dbReference type="PRINTS" id="PR00173">
    <property type="entry name" value="EDTRNSPORT"/>
</dbReference>
<keyword evidence="5" id="KW-0769">Symport</keyword>
<dbReference type="FunFam" id="1.10.3860.10:FF:000001">
    <property type="entry name" value="C4-dicarboxylate transport protein"/>
    <property type="match status" value="1"/>
</dbReference>
<dbReference type="GO" id="GO:0005886">
    <property type="term" value="C:plasma membrane"/>
    <property type="evidence" value="ECO:0007669"/>
    <property type="project" value="UniProtKB-SubCell"/>
</dbReference>
<feature type="transmembrane region" description="Helical" evidence="9">
    <location>
        <begin position="51"/>
        <end position="80"/>
    </location>
</feature>
<keyword evidence="4 9" id="KW-0812">Transmembrane</keyword>
<feature type="transmembrane region" description="Helical" evidence="9">
    <location>
        <begin position="164"/>
        <end position="183"/>
    </location>
</feature>
<keyword evidence="7 9" id="KW-0472">Membrane</keyword>
<evidence type="ECO:0000256" key="5">
    <source>
        <dbReference type="ARBA" id="ARBA00022847"/>
    </source>
</evidence>
<keyword evidence="6 9" id="KW-1133">Transmembrane helix</keyword>
<sequence>MQNNKKLSLTSRIVIGMVAGIVLGALFQWLLAGQEERMLPLYLFDLPIKAFFIDGLFHIGGQIFIASLQMLVVPLVFISLVCGTTSLSDTSTLGRLGAKSIGLYLFTTAVAITLAITAALLIGPGHGVEMHSDASFSTAEAPGLAQVIINMFPRNPINAMAEGNMLQIIIFAVLFGIATAMSGKTGERIADLFQDLNTIVMKLVTILMNLAPYGVFCLMVRVFSTMGLDMFSSLAAYFFVVLGVLLVHGFLTYPVLLKLLTGLNPIIFLRKMRDAALFAFSTSSSNATIPVTLETVTKKLGVKNSIGSFTVPLGATINMDGTAIMQGVATVFIAQVFGVDLSLTDYLMVVLTATLASVGTAGVPGVGLIMLAMVLQQVGLPVEGIALIIGVDRLLDMTRTSVNITGDSMVSCVIAKSEKQLDEAVFNDPNAGRKEEESVDFKHLHNS</sequence>
<evidence type="ECO:0000256" key="7">
    <source>
        <dbReference type="ARBA" id="ARBA00023136"/>
    </source>
</evidence>
<evidence type="ECO:0000256" key="8">
    <source>
        <dbReference type="SAM" id="MobiDB-lite"/>
    </source>
</evidence>
<dbReference type="Pfam" id="PF00375">
    <property type="entry name" value="SDF"/>
    <property type="match status" value="1"/>
</dbReference>
<dbReference type="GO" id="GO:0006835">
    <property type="term" value="P:dicarboxylic acid transport"/>
    <property type="evidence" value="ECO:0007669"/>
    <property type="project" value="TreeGrafter"/>
</dbReference>
<dbReference type="RefSeq" id="WP_091341378.1">
    <property type="nucleotide sequence ID" value="NZ_FNRM01000003.1"/>
</dbReference>
<keyword evidence="3" id="KW-1003">Cell membrane</keyword>
<evidence type="ECO:0000256" key="4">
    <source>
        <dbReference type="ARBA" id="ARBA00022692"/>
    </source>
</evidence>
<dbReference type="STRING" id="152573.SAMN04488051_103160"/>
<feature type="region of interest" description="Disordered" evidence="8">
    <location>
        <begin position="428"/>
        <end position="447"/>
    </location>
</feature>
<keyword evidence="2" id="KW-0813">Transport</keyword>
<organism evidence="10 11">
    <name type="scientific">Alkalimonas amylolytica</name>
    <dbReference type="NCBI Taxonomy" id="152573"/>
    <lineage>
        <taxon>Bacteria</taxon>
        <taxon>Pseudomonadati</taxon>
        <taxon>Pseudomonadota</taxon>
        <taxon>Gammaproteobacteria</taxon>
        <taxon>Alkalimonas</taxon>
    </lineage>
</organism>
<reference evidence="10 11" key="1">
    <citation type="submission" date="2016-10" db="EMBL/GenBank/DDBJ databases">
        <authorList>
            <person name="de Groot N.N."/>
        </authorList>
    </citation>
    <scope>NUCLEOTIDE SEQUENCE [LARGE SCALE GENOMIC DNA]</scope>
    <source>
        <strain evidence="10 11">CGMCC 1.3430</strain>
    </source>
</reference>
<dbReference type="GO" id="GO:0015293">
    <property type="term" value="F:symporter activity"/>
    <property type="evidence" value="ECO:0007669"/>
    <property type="project" value="UniProtKB-KW"/>
</dbReference>
<protein>
    <submittedName>
        <fullName evidence="10">Na+/H+-dicarboxylate symporter</fullName>
    </submittedName>
</protein>
<dbReference type="InterPro" id="IPR036458">
    <property type="entry name" value="Na:dicarbo_symporter_sf"/>
</dbReference>
<accession>A0A1H4B368</accession>
<gene>
    <name evidence="10" type="ORF">SAMN04488051_103160</name>
</gene>
<dbReference type="SUPFAM" id="SSF118215">
    <property type="entry name" value="Proton glutamate symport protein"/>
    <property type="match status" value="1"/>
</dbReference>
<dbReference type="AlphaFoldDB" id="A0A1H4B368"/>
<evidence type="ECO:0000256" key="6">
    <source>
        <dbReference type="ARBA" id="ARBA00022989"/>
    </source>
</evidence>
<dbReference type="PANTHER" id="PTHR42865:SF7">
    <property type="entry name" value="PROTON_GLUTAMATE-ASPARTATE SYMPORTER"/>
    <property type="match status" value="1"/>
</dbReference>
<name>A0A1H4B368_ALKAM</name>
<feature type="transmembrane region" description="Helical" evidence="9">
    <location>
        <begin position="12"/>
        <end position="31"/>
    </location>
</feature>
<keyword evidence="11" id="KW-1185">Reference proteome</keyword>